<accession>A0A6L6QHQ8</accession>
<dbReference type="AlphaFoldDB" id="A0A6L6QHQ8"/>
<reference evidence="1 2" key="1">
    <citation type="submission" date="2019-11" db="EMBL/GenBank/DDBJ databases">
        <title>Type strains purchased from KCTC, JCM and DSMZ.</title>
        <authorList>
            <person name="Lu H."/>
        </authorList>
    </citation>
    <scope>NUCLEOTIDE SEQUENCE [LARGE SCALE GENOMIC DNA]</scope>
    <source>
        <strain evidence="1 2">JCM 31587</strain>
    </source>
</reference>
<protein>
    <submittedName>
        <fullName evidence="1">Uncharacterized protein</fullName>
    </submittedName>
</protein>
<dbReference type="EMBL" id="WNKX01000008">
    <property type="protein sequence ID" value="MTW11437.1"/>
    <property type="molecule type" value="Genomic_DNA"/>
</dbReference>
<dbReference type="Proteomes" id="UP000472320">
    <property type="component" value="Unassembled WGS sequence"/>
</dbReference>
<name>A0A6L6QHQ8_9BURK</name>
<proteinExistence type="predicted"/>
<sequence length="98" mass="10683">MAYGIKTIKNGKAVLTPDGEGGVFIELVTFNANYFRRTFTDLGAMNLFYIVTRGGYHTITTGRDASGYPYIEAQGYPTPTWGGWPAGSFDTVVGVFAR</sequence>
<evidence type="ECO:0000313" key="1">
    <source>
        <dbReference type="EMBL" id="MTW11437.1"/>
    </source>
</evidence>
<evidence type="ECO:0000313" key="2">
    <source>
        <dbReference type="Proteomes" id="UP000472320"/>
    </source>
</evidence>
<dbReference type="RefSeq" id="WP_155454396.1">
    <property type="nucleotide sequence ID" value="NZ_WNKX01000008.1"/>
</dbReference>
<comment type="caution">
    <text evidence="1">The sequence shown here is derived from an EMBL/GenBank/DDBJ whole genome shotgun (WGS) entry which is preliminary data.</text>
</comment>
<keyword evidence="2" id="KW-1185">Reference proteome</keyword>
<organism evidence="1 2">
    <name type="scientific">Massilia eburnea</name>
    <dbReference type="NCBI Taxonomy" id="1776165"/>
    <lineage>
        <taxon>Bacteria</taxon>
        <taxon>Pseudomonadati</taxon>
        <taxon>Pseudomonadota</taxon>
        <taxon>Betaproteobacteria</taxon>
        <taxon>Burkholderiales</taxon>
        <taxon>Oxalobacteraceae</taxon>
        <taxon>Telluria group</taxon>
        <taxon>Massilia</taxon>
    </lineage>
</organism>
<gene>
    <name evidence="1" type="ORF">GM658_12600</name>
</gene>